<dbReference type="PANTHER" id="PTHR30509">
    <property type="entry name" value="P-HYDROXYBENZOIC ACID EFFLUX PUMP SUBUNIT-RELATED"/>
    <property type="match status" value="1"/>
</dbReference>
<sequence>MASLDGFSVDDEVEDERDPLDRAPRLPPLFSNPQLPLQHSKSEPALQLTGVVAGSEANPILQEEKREEEKEATEDADPPTATALEIIQVGNYPTSSLLTLLGLKPPQPGIRHHGTVPVDLHAASVRLRMLSEAAFRVGWWTVFLSLPISIWPIALKLQEVGSLQRVFLDFWGSMLLQFLFCVGSTLGVSVRYTLEGWLGTALATLNMLMLNNVGNWMAGGSYASRLEFNSTATNDTVVTSRWLPLCNTKADLSYHGCVLNLNTGLMEEAEYGKAAVVLMDTILFMAMMLFFGFNTNVRLFSISTHIYLAMSFLDPSTGAFDIQPSLATNYFIIVSISSLAVILCFLLPRPLTSTAQARSILLETGAAVAMILESLPLTSSELCRSKAQAAMGEMKTSMQNFDAVFCAAAAVPTKESEQMLTLLPSLRHQCCLVSSTLTALLAVKTPDEVKPVVDVLLEKREALQQQLAVDFPKGQQSDQLLLPPSLVFSLTLAGVVKDTCDSLSSLALYGLEEDTTRSRWWRSLQVIIYTFTGSSLPLTLRRLNGVVLGTVVGSIAQRLFAVQLAFRAVCFGLFQLVTVTVLILVNFQSKQHGSLALLTAAFAMSLAVKLTSADGSFLFAKVVGTFIGVAVLLLVDLVLSSSARRQSKQRLLRGLGRVSRFVKEVLDPEDIQHAEIEDVEKGFQRQVDSQAKIYEDLDELANLLPFAVDEPGALPFQADLFRDLEKGLRSVTRHFRTILWAIQILEKPQKRMTLRAGSWIFQAKAKAAQIKAEPVLRGELFRPILATLAEEIRLMLANMKVIVSGIYNKKDEEAEAVKDILRSKLYTKPVSRAFCRITRSPWRTAWKFAAVLESPIKEVLNDPTGPTVPKELPLLPSPDQRTKSDPPGLRRSASNPDLALHVGNTMTDSSSISPSRAVRGLQSLAKQKRALVKVAKQLRDEDLEEENPSASCLALPPVTALEKGGAKDGAADASALRLLLMFEKLREAASSRRADLPENDAFSTLELIIFFLSSVQTQIQQMQLSLLEYG</sequence>
<evidence type="ECO:0000256" key="6">
    <source>
        <dbReference type="SAM" id="MobiDB-lite"/>
    </source>
</evidence>
<feature type="transmembrane region" description="Helical" evidence="7">
    <location>
        <begin position="618"/>
        <end position="639"/>
    </location>
</feature>
<dbReference type="Proteomes" id="UP000186817">
    <property type="component" value="Unassembled WGS sequence"/>
</dbReference>
<evidence type="ECO:0000256" key="4">
    <source>
        <dbReference type="ARBA" id="ARBA00022989"/>
    </source>
</evidence>
<feature type="region of interest" description="Disordered" evidence="6">
    <location>
        <begin position="861"/>
        <end position="896"/>
    </location>
</feature>
<keyword evidence="5 7" id="KW-0472">Membrane</keyword>
<keyword evidence="2" id="KW-1003">Cell membrane</keyword>
<dbReference type="AlphaFoldDB" id="A0A1Q9CMH0"/>
<gene>
    <name evidence="8" type="ORF">AK812_SmicGene35049</name>
</gene>
<protein>
    <submittedName>
        <fullName evidence="8">Uncharacterized protein</fullName>
    </submittedName>
</protein>
<name>A0A1Q9CMH0_SYMMI</name>
<feature type="region of interest" description="Disordered" evidence="6">
    <location>
        <begin position="1"/>
        <end position="79"/>
    </location>
</feature>
<evidence type="ECO:0000256" key="3">
    <source>
        <dbReference type="ARBA" id="ARBA00022692"/>
    </source>
</evidence>
<dbReference type="PANTHER" id="PTHR30509:SF9">
    <property type="entry name" value="MULTIDRUG RESISTANCE PROTEIN MDTO"/>
    <property type="match status" value="1"/>
</dbReference>
<evidence type="ECO:0000313" key="8">
    <source>
        <dbReference type="EMBL" id="OLP84112.1"/>
    </source>
</evidence>
<evidence type="ECO:0000256" key="7">
    <source>
        <dbReference type="SAM" id="Phobius"/>
    </source>
</evidence>
<evidence type="ECO:0000313" key="9">
    <source>
        <dbReference type="Proteomes" id="UP000186817"/>
    </source>
</evidence>
<accession>A0A1Q9CMH0</accession>
<comment type="caution">
    <text evidence="8">The sequence shown here is derived from an EMBL/GenBank/DDBJ whole genome shotgun (WGS) entry which is preliminary data.</text>
</comment>
<feature type="transmembrane region" description="Helical" evidence="7">
    <location>
        <begin position="133"/>
        <end position="154"/>
    </location>
</feature>
<feature type="transmembrane region" description="Helical" evidence="7">
    <location>
        <begin position="174"/>
        <end position="194"/>
    </location>
</feature>
<evidence type="ECO:0000256" key="1">
    <source>
        <dbReference type="ARBA" id="ARBA00004651"/>
    </source>
</evidence>
<dbReference type="OrthoDB" id="439856at2759"/>
<evidence type="ECO:0000256" key="5">
    <source>
        <dbReference type="ARBA" id="ARBA00023136"/>
    </source>
</evidence>
<dbReference type="EMBL" id="LSRX01001067">
    <property type="protein sequence ID" value="OLP84112.1"/>
    <property type="molecule type" value="Genomic_DNA"/>
</dbReference>
<keyword evidence="4 7" id="KW-1133">Transmembrane helix</keyword>
<dbReference type="GO" id="GO:0005886">
    <property type="term" value="C:plasma membrane"/>
    <property type="evidence" value="ECO:0007669"/>
    <property type="project" value="UniProtKB-SubCell"/>
</dbReference>
<comment type="subcellular location">
    <subcellularLocation>
        <location evidence="1">Cell membrane</location>
        <topology evidence="1">Multi-pass membrane protein</topology>
    </subcellularLocation>
</comment>
<feature type="transmembrane region" description="Helical" evidence="7">
    <location>
        <begin position="594"/>
        <end position="612"/>
    </location>
</feature>
<keyword evidence="9" id="KW-1185">Reference proteome</keyword>
<reference evidence="8 9" key="1">
    <citation type="submission" date="2016-02" db="EMBL/GenBank/DDBJ databases">
        <title>Genome analysis of coral dinoflagellate symbionts highlights evolutionary adaptations to a symbiotic lifestyle.</title>
        <authorList>
            <person name="Aranda M."/>
            <person name="Li Y."/>
            <person name="Liew Y.J."/>
            <person name="Baumgarten S."/>
            <person name="Simakov O."/>
            <person name="Wilson M."/>
            <person name="Piel J."/>
            <person name="Ashoor H."/>
            <person name="Bougouffa S."/>
            <person name="Bajic V.B."/>
            <person name="Ryu T."/>
            <person name="Ravasi T."/>
            <person name="Bayer T."/>
            <person name="Micklem G."/>
            <person name="Kim H."/>
            <person name="Bhak J."/>
            <person name="Lajeunesse T.C."/>
            <person name="Voolstra C.R."/>
        </authorList>
    </citation>
    <scope>NUCLEOTIDE SEQUENCE [LARGE SCALE GENOMIC DNA]</scope>
    <source>
        <strain evidence="8 9">CCMP2467</strain>
    </source>
</reference>
<proteinExistence type="predicted"/>
<dbReference type="OMA" id="THIYLAM"/>
<feature type="transmembrane region" description="Helical" evidence="7">
    <location>
        <begin position="564"/>
        <end position="587"/>
    </location>
</feature>
<evidence type="ECO:0000256" key="2">
    <source>
        <dbReference type="ARBA" id="ARBA00022475"/>
    </source>
</evidence>
<keyword evidence="3 7" id="KW-0812">Transmembrane</keyword>
<feature type="compositionally biased region" description="Acidic residues" evidence="6">
    <location>
        <begin position="8"/>
        <end position="18"/>
    </location>
</feature>
<feature type="transmembrane region" description="Helical" evidence="7">
    <location>
        <begin position="330"/>
        <end position="348"/>
    </location>
</feature>
<organism evidence="8 9">
    <name type="scientific">Symbiodinium microadriaticum</name>
    <name type="common">Dinoflagellate</name>
    <name type="synonym">Zooxanthella microadriatica</name>
    <dbReference type="NCBI Taxonomy" id="2951"/>
    <lineage>
        <taxon>Eukaryota</taxon>
        <taxon>Sar</taxon>
        <taxon>Alveolata</taxon>
        <taxon>Dinophyceae</taxon>
        <taxon>Suessiales</taxon>
        <taxon>Symbiodiniaceae</taxon>
        <taxon>Symbiodinium</taxon>
    </lineage>
</organism>